<feature type="region of interest" description="Disordered" evidence="5">
    <location>
        <begin position="188"/>
        <end position="218"/>
    </location>
</feature>
<keyword evidence="8" id="KW-1185">Reference proteome</keyword>
<dbReference type="Proteomes" id="UP000297948">
    <property type="component" value="Unassembled WGS sequence"/>
</dbReference>
<protein>
    <submittedName>
        <fullName evidence="7">TetR/AcrR family transcriptional regulator</fullName>
    </submittedName>
</protein>
<evidence type="ECO:0000256" key="1">
    <source>
        <dbReference type="ARBA" id="ARBA00023015"/>
    </source>
</evidence>
<dbReference type="Pfam" id="PF00440">
    <property type="entry name" value="TetR_N"/>
    <property type="match status" value="1"/>
</dbReference>
<dbReference type="InterPro" id="IPR001647">
    <property type="entry name" value="HTH_TetR"/>
</dbReference>
<name>A0A4Z0HHP3_9ACTN</name>
<evidence type="ECO:0000256" key="5">
    <source>
        <dbReference type="SAM" id="MobiDB-lite"/>
    </source>
</evidence>
<keyword evidence="2 4" id="KW-0238">DNA-binding</keyword>
<accession>A0A4Z0HHP3</accession>
<dbReference type="OrthoDB" id="4214267at2"/>
<feature type="DNA-binding region" description="H-T-H motif" evidence="4">
    <location>
        <begin position="33"/>
        <end position="52"/>
    </location>
</feature>
<keyword evidence="3" id="KW-0804">Transcription</keyword>
<evidence type="ECO:0000256" key="4">
    <source>
        <dbReference type="PROSITE-ProRule" id="PRU00335"/>
    </source>
</evidence>
<evidence type="ECO:0000256" key="2">
    <source>
        <dbReference type="ARBA" id="ARBA00023125"/>
    </source>
</evidence>
<gene>
    <name evidence="7" type="ORF">E4099_02715</name>
</gene>
<dbReference type="PANTHER" id="PTHR47506:SF1">
    <property type="entry name" value="HTH-TYPE TRANSCRIPTIONAL REGULATOR YJDC"/>
    <property type="match status" value="1"/>
</dbReference>
<dbReference type="SUPFAM" id="SSF46689">
    <property type="entry name" value="Homeodomain-like"/>
    <property type="match status" value="1"/>
</dbReference>
<dbReference type="AlphaFoldDB" id="A0A4Z0HHP3"/>
<evidence type="ECO:0000313" key="8">
    <source>
        <dbReference type="Proteomes" id="UP000297948"/>
    </source>
</evidence>
<reference evidence="7 8" key="1">
    <citation type="submission" date="2019-03" db="EMBL/GenBank/DDBJ databases">
        <authorList>
            <person name="Gonzalez-Pimentel J.L."/>
        </authorList>
    </citation>
    <scope>NUCLEOTIDE SEQUENCE [LARGE SCALE GENOMIC DNA]</scope>
    <source>
        <strain evidence="7 8">JCM 31289</strain>
    </source>
</reference>
<evidence type="ECO:0000256" key="3">
    <source>
        <dbReference type="ARBA" id="ARBA00023163"/>
    </source>
</evidence>
<dbReference type="SUPFAM" id="SSF48498">
    <property type="entry name" value="Tetracyclin repressor-like, C-terminal domain"/>
    <property type="match status" value="1"/>
</dbReference>
<evidence type="ECO:0000259" key="6">
    <source>
        <dbReference type="PROSITE" id="PS50977"/>
    </source>
</evidence>
<comment type="caution">
    <text evidence="7">The sequence shown here is derived from an EMBL/GenBank/DDBJ whole genome shotgun (WGS) entry which is preliminary data.</text>
</comment>
<dbReference type="PROSITE" id="PS50977">
    <property type="entry name" value="HTH_TETR_2"/>
    <property type="match status" value="1"/>
</dbReference>
<proteinExistence type="predicted"/>
<keyword evidence="1" id="KW-0805">Transcription regulation</keyword>
<sequence length="218" mass="22996">MSLSESAPRSPVRERILSTATALFDAYGVRAVGVDRIIAESGVAKATLYAHFRSKDELVLTCLQQADHNRRDYLRQMARAAGEDPRDQLLGVFDALRTITVREGFRGCAFVNTAGEMMPGTAPHTATAEHKRAVRTWLTELAAAAGAADPELLALQFSVLVDGTLAAASLHPGPAVAEAAREAARTLIEQSCPARRAKGPRAKGPRTDGPGADGPGAG</sequence>
<organism evidence="7 8">
    <name type="scientific">Streptomyces palmae</name>
    <dbReference type="NCBI Taxonomy" id="1701085"/>
    <lineage>
        <taxon>Bacteria</taxon>
        <taxon>Bacillati</taxon>
        <taxon>Actinomycetota</taxon>
        <taxon>Actinomycetes</taxon>
        <taxon>Kitasatosporales</taxon>
        <taxon>Streptomycetaceae</taxon>
        <taxon>Streptomyces</taxon>
    </lineage>
</organism>
<dbReference type="Gene3D" id="1.10.357.10">
    <property type="entry name" value="Tetracycline Repressor, domain 2"/>
    <property type="match status" value="1"/>
</dbReference>
<dbReference type="PRINTS" id="PR00455">
    <property type="entry name" value="HTHTETR"/>
</dbReference>
<dbReference type="InterPro" id="IPR009057">
    <property type="entry name" value="Homeodomain-like_sf"/>
</dbReference>
<feature type="domain" description="HTH tetR-type" evidence="6">
    <location>
        <begin position="10"/>
        <end position="70"/>
    </location>
</feature>
<feature type="compositionally biased region" description="Basic residues" evidence="5">
    <location>
        <begin position="195"/>
        <end position="204"/>
    </location>
</feature>
<evidence type="ECO:0000313" key="7">
    <source>
        <dbReference type="EMBL" id="TGB17953.1"/>
    </source>
</evidence>
<dbReference type="PANTHER" id="PTHR47506">
    <property type="entry name" value="TRANSCRIPTIONAL REGULATORY PROTEIN"/>
    <property type="match status" value="1"/>
</dbReference>
<dbReference type="InterPro" id="IPR036271">
    <property type="entry name" value="Tet_transcr_reg_TetR-rel_C_sf"/>
</dbReference>
<dbReference type="GO" id="GO:0003677">
    <property type="term" value="F:DNA binding"/>
    <property type="evidence" value="ECO:0007669"/>
    <property type="project" value="UniProtKB-UniRule"/>
</dbReference>
<dbReference type="EMBL" id="SRID01000012">
    <property type="protein sequence ID" value="TGB17953.1"/>
    <property type="molecule type" value="Genomic_DNA"/>
</dbReference>